<dbReference type="Gene3D" id="3.90.10.10">
    <property type="entry name" value="Cytochrome C3"/>
    <property type="match status" value="1"/>
</dbReference>
<dbReference type="GO" id="GO:0016491">
    <property type="term" value="F:oxidoreductase activity"/>
    <property type="evidence" value="ECO:0007669"/>
    <property type="project" value="TreeGrafter"/>
</dbReference>
<comment type="caution">
    <text evidence="5">The sequence shown here is derived from an EMBL/GenBank/DDBJ whole genome shotgun (WGS) entry which is preliminary data.</text>
</comment>
<evidence type="ECO:0000313" key="5">
    <source>
        <dbReference type="EMBL" id="TWT69694.1"/>
    </source>
</evidence>
<dbReference type="EMBL" id="SJPL01000001">
    <property type="protein sequence ID" value="TWT69694.1"/>
    <property type="molecule type" value="Genomic_DNA"/>
</dbReference>
<dbReference type="SUPFAM" id="SSF48695">
    <property type="entry name" value="Multiheme cytochromes"/>
    <property type="match status" value="1"/>
</dbReference>
<proteinExistence type="predicted"/>
<feature type="region of interest" description="Disordered" evidence="2">
    <location>
        <begin position="101"/>
        <end position="121"/>
    </location>
</feature>
<gene>
    <name evidence="5" type="ORF">Pan14r_19850</name>
</gene>
<dbReference type="PANTHER" id="PTHR35038:SF6">
    <property type="entry name" value="SURFACE LOCALIZED DECAHEME CYTOCHROME C LIPOPROTEIN"/>
    <property type="match status" value="1"/>
</dbReference>
<feature type="region of interest" description="Disordered" evidence="2">
    <location>
        <begin position="149"/>
        <end position="174"/>
    </location>
</feature>
<evidence type="ECO:0000256" key="4">
    <source>
        <dbReference type="SAM" id="SignalP"/>
    </source>
</evidence>
<name>A0A5C5Y3H2_9PLAN</name>
<feature type="region of interest" description="Disordered" evidence="2">
    <location>
        <begin position="424"/>
        <end position="473"/>
    </location>
</feature>
<feature type="compositionally biased region" description="Acidic residues" evidence="2">
    <location>
        <begin position="438"/>
        <end position="452"/>
    </location>
</feature>
<feature type="chain" id="PRO_5022952160" description="Cytochrome c-552/4 domain-containing protein" evidence="4">
    <location>
        <begin position="26"/>
        <end position="745"/>
    </location>
</feature>
<evidence type="ECO:0000256" key="3">
    <source>
        <dbReference type="SAM" id="Phobius"/>
    </source>
</evidence>
<accession>A0A5C5Y3H2</accession>
<sequence length="745" mass="81880" precursor="true">MIRFVIGTLTLFGLLLGGICRQAIAADGSRYAHHDGNARFLHHIDLYDVNNRKITPESDQPYSPLNTCGRCHDYQTIAHGWHFNALLESGLRPDDGRASEPWIWTDPRTGTQLPLSTRDHGDRFDPHEIGISDFELIRHFGARLPGTIAVPVESDSKEPPAGDAEDDSSEPNVETRWELTGTLEIDCMVCHAVSGRYDMEIRREQVGKENFAWVPTAAIRLGIVNGEASRIKTGSDISDESVQSKLPTVEYDANRFGQDGTVFFDLVRMPEDNACYQCHSNRSVDDHGIEPRWIHDEDIHLRAGMACVDCHRNGIDHDIVRGFEGQNHVTGQSIQTLSCRGCHYGVTDESTGETIALAGRLASPMPEHAGLPALHFEKLACTTCHSGPVPSDSAARMMTSLAHSLGSKDHRTGDEWPAIIGPIYDQLTQRSDRPASDGETDEESSDSSDDDADTGHHSESGHQHHPPESMIYPQRGMWPSFFASVDGDSLTPLPPETVFEVTRRSLRVRKDFVAELTLPKLSRSDRQEALGEERGGLKDEELTADELAKLELKQAELGRAEFDEKLAEALEAIQKEMEVERAAYVSAGKVYVTRTSADLNDDVWDAPSTAESLTDLALLDPGKFAESTQQSIDLLTWPLAHNVRGAGQALGAKGCLECHSDQGKVFTSTVQAVGPAPFDGDVRTMASLQGINEDQRLRWNQMFTGRYLFKYVIGGSLLVVFIAILGGLAAKAGALSVFGENYRAS</sequence>
<dbReference type="PANTHER" id="PTHR35038">
    <property type="entry name" value="DISSIMILATORY SULFITE REDUCTASE SIRA"/>
    <property type="match status" value="1"/>
</dbReference>
<evidence type="ECO:0000256" key="2">
    <source>
        <dbReference type="SAM" id="MobiDB-lite"/>
    </source>
</evidence>
<keyword evidence="3" id="KW-0472">Membrane</keyword>
<keyword evidence="6" id="KW-1185">Reference proteome</keyword>
<organism evidence="5 6">
    <name type="scientific">Crateriforma conspicua</name>
    <dbReference type="NCBI Taxonomy" id="2527996"/>
    <lineage>
        <taxon>Bacteria</taxon>
        <taxon>Pseudomonadati</taxon>
        <taxon>Planctomycetota</taxon>
        <taxon>Planctomycetia</taxon>
        <taxon>Planctomycetales</taxon>
        <taxon>Planctomycetaceae</taxon>
        <taxon>Crateriforma</taxon>
    </lineage>
</organism>
<feature type="signal peptide" evidence="4">
    <location>
        <begin position="1"/>
        <end position="25"/>
    </location>
</feature>
<dbReference type="Proteomes" id="UP000317238">
    <property type="component" value="Unassembled WGS sequence"/>
</dbReference>
<dbReference type="InterPro" id="IPR036280">
    <property type="entry name" value="Multihaem_cyt_sf"/>
</dbReference>
<keyword evidence="3" id="KW-0812">Transmembrane</keyword>
<keyword evidence="1 4" id="KW-0732">Signal</keyword>
<dbReference type="InterPro" id="IPR051829">
    <property type="entry name" value="Multiheme_Cytochr_ET"/>
</dbReference>
<evidence type="ECO:0000313" key="6">
    <source>
        <dbReference type="Proteomes" id="UP000317238"/>
    </source>
</evidence>
<feature type="transmembrane region" description="Helical" evidence="3">
    <location>
        <begin position="708"/>
        <end position="730"/>
    </location>
</feature>
<feature type="compositionally biased region" description="Basic and acidic residues" evidence="2">
    <location>
        <begin position="453"/>
        <end position="467"/>
    </location>
</feature>
<evidence type="ECO:0000256" key="1">
    <source>
        <dbReference type="ARBA" id="ARBA00022729"/>
    </source>
</evidence>
<dbReference type="AlphaFoldDB" id="A0A5C5Y3H2"/>
<keyword evidence="3" id="KW-1133">Transmembrane helix</keyword>
<protein>
    <recommendedName>
        <fullName evidence="7">Cytochrome c-552/4 domain-containing protein</fullName>
    </recommendedName>
</protein>
<evidence type="ECO:0008006" key="7">
    <source>
        <dbReference type="Google" id="ProtNLM"/>
    </source>
</evidence>
<reference evidence="5 6" key="1">
    <citation type="submission" date="2019-02" db="EMBL/GenBank/DDBJ databases">
        <title>Deep-cultivation of Planctomycetes and their phenomic and genomic characterization uncovers novel biology.</title>
        <authorList>
            <person name="Wiegand S."/>
            <person name="Jogler M."/>
            <person name="Boedeker C."/>
            <person name="Pinto D."/>
            <person name="Vollmers J."/>
            <person name="Rivas-Marin E."/>
            <person name="Kohn T."/>
            <person name="Peeters S.H."/>
            <person name="Heuer A."/>
            <person name="Rast P."/>
            <person name="Oberbeckmann S."/>
            <person name="Bunk B."/>
            <person name="Jeske O."/>
            <person name="Meyerdierks A."/>
            <person name="Storesund J.E."/>
            <person name="Kallscheuer N."/>
            <person name="Luecker S."/>
            <person name="Lage O.M."/>
            <person name="Pohl T."/>
            <person name="Merkel B.J."/>
            <person name="Hornburger P."/>
            <person name="Mueller R.-W."/>
            <person name="Bruemmer F."/>
            <person name="Labrenz M."/>
            <person name="Spormann A.M."/>
            <person name="Op Den Camp H."/>
            <person name="Overmann J."/>
            <person name="Amann R."/>
            <person name="Jetten M.S.M."/>
            <person name="Mascher T."/>
            <person name="Medema M.H."/>
            <person name="Devos D.P."/>
            <person name="Kaster A.-K."/>
            <person name="Ovreas L."/>
            <person name="Rohde M."/>
            <person name="Galperin M.Y."/>
            <person name="Jogler C."/>
        </authorList>
    </citation>
    <scope>NUCLEOTIDE SEQUENCE [LARGE SCALE GENOMIC DNA]</scope>
    <source>
        <strain evidence="5 6">Pan14r</strain>
    </source>
</reference>